<dbReference type="Proteomes" id="UP000051223">
    <property type="component" value="Unassembled WGS sequence"/>
</dbReference>
<gene>
    <name evidence="1" type="ORF">FC39_GL001241</name>
</gene>
<dbReference type="EMBL" id="AZGI01000047">
    <property type="protein sequence ID" value="KRM38472.1"/>
    <property type="molecule type" value="Genomic_DNA"/>
</dbReference>
<evidence type="ECO:0000313" key="1">
    <source>
        <dbReference type="EMBL" id="KRM38472.1"/>
    </source>
</evidence>
<organism evidence="1 2">
    <name type="scientific">Lactobacillus hamsteri DSM 5661 = JCM 6256</name>
    <dbReference type="NCBI Taxonomy" id="1423754"/>
    <lineage>
        <taxon>Bacteria</taxon>
        <taxon>Bacillati</taxon>
        <taxon>Bacillota</taxon>
        <taxon>Bacilli</taxon>
        <taxon>Lactobacillales</taxon>
        <taxon>Lactobacillaceae</taxon>
        <taxon>Lactobacillus</taxon>
    </lineage>
</organism>
<proteinExistence type="predicted"/>
<reference evidence="1 2" key="1">
    <citation type="journal article" date="2015" name="Genome Announc.">
        <title>Expanding the biotechnology potential of lactobacilli through comparative genomics of 213 strains and associated genera.</title>
        <authorList>
            <person name="Sun Z."/>
            <person name="Harris H.M."/>
            <person name="McCann A."/>
            <person name="Guo C."/>
            <person name="Argimon S."/>
            <person name="Zhang W."/>
            <person name="Yang X."/>
            <person name="Jeffery I.B."/>
            <person name="Cooney J.C."/>
            <person name="Kagawa T.F."/>
            <person name="Liu W."/>
            <person name="Song Y."/>
            <person name="Salvetti E."/>
            <person name="Wrobel A."/>
            <person name="Rasinkangas P."/>
            <person name="Parkhill J."/>
            <person name="Rea M.C."/>
            <person name="O'Sullivan O."/>
            <person name="Ritari J."/>
            <person name="Douillard F.P."/>
            <person name="Paul Ross R."/>
            <person name="Yang R."/>
            <person name="Briner A.E."/>
            <person name="Felis G.E."/>
            <person name="de Vos W.M."/>
            <person name="Barrangou R."/>
            <person name="Klaenhammer T.R."/>
            <person name="Caufield P.W."/>
            <person name="Cui Y."/>
            <person name="Zhang H."/>
            <person name="O'Toole P.W."/>
        </authorList>
    </citation>
    <scope>NUCLEOTIDE SEQUENCE [LARGE SCALE GENOMIC DNA]</scope>
    <source>
        <strain evidence="1 2">DSM 5661</strain>
    </source>
</reference>
<dbReference type="STRING" id="1423754.FC39_GL001241"/>
<dbReference type="AlphaFoldDB" id="A0A0R1Y7Q9"/>
<sequence length="55" mass="6045">MTKFLILGASLAAVGIVRLALKEIQEVSIENEFETDAETARFKAQTIDMNLPSGY</sequence>
<accession>A0A0R1Y7Q9</accession>
<protein>
    <submittedName>
        <fullName evidence="1">Uncharacterized protein</fullName>
    </submittedName>
</protein>
<evidence type="ECO:0000313" key="2">
    <source>
        <dbReference type="Proteomes" id="UP000051223"/>
    </source>
</evidence>
<name>A0A0R1Y7Q9_9LACO</name>
<comment type="caution">
    <text evidence="1">The sequence shown here is derived from an EMBL/GenBank/DDBJ whole genome shotgun (WGS) entry which is preliminary data.</text>
</comment>
<dbReference type="RefSeq" id="WP_155833166.1">
    <property type="nucleotide sequence ID" value="NZ_AZGI01000047.1"/>
</dbReference>
<keyword evidence="2" id="KW-1185">Reference proteome</keyword>
<dbReference type="PATRIC" id="fig|1423754.3.peg.1278"/>